<keyword evidence="2" id="KW-1185">Reference proteome</keyword>
<comment type="caution">
    <text evidence="1">The sequence shown here is derived from an EMBL/GenBank/DDBJ whole genome shotgun (WGS) entry which is preliminary data.</text>
</comment>
<sequence>MDDRRSLVTVILRRLEEVDTGAASFLTTREHTADLGFDLWS</sequence>
<evidence type="ECO:0000313" key="1">
    <source>
        <dbReference type="EMBL" id="RNA41598.1"/>
    </source>
</evidence>
<gene>
    <name evidence="1" type="ORF">BpHYR1_003484</name>
</gene>
<evidence type="ECO:0000313" key="2">
    <source>
        <dbReference type="Proteomes" id="UP000276133"/>
    </source>
</evidence>
<accession>A0A3M7T191</accession>
<dbReference type="AlphaFoldDB" id="A0A3M7T191"/>
<name>A0A3M7T191_BRAPC</name>
<organism evidence="1 2">
    <name type="scientific">Brachionus plicatilis</name>
    <name type="common">Marine rotifer</name>
    <name type="synonym">Brachionus muelleri</name>
    <dbReference type="NCBI Taxonomy" id="10195"/>
    <lineage>
        <taxon>Eukaryota</taxon>
        <taxon>Metazoa</taxon>
        <taxon>Spiralia</taxon>
        <taxon>Gnathifera</taxon>
        <taxon>Rotifera</taxon>
        <taxon>Eurotatoria</taxon>
        <taxon>Monogononta</taxon>
        <taxon>Pseudotrocha</taxon>
        <taxon>Ploima</taxon>
        <taxon>Brachionidae</taxon>
        <taxon>Brachionus</taxon>
    </lineage>
</organism>
<reference evidence="1 2" key="1">
    <citation type="journal article" date="2018" name="Sci. Rep.">
        <title>Genomic signatures of local adaptation to the degree of environmental predictability in rotifers.</title>
        <authorList>
            <person name="Franch-Gras L."/>
            <person name="Hahn C."/>
            <person name="Garcia-Roger E.M."/>
            <person name="Carmona M.J."/>
            <person name="Serra M."/>
            <person name="Gomez A."/>
        </authorList>
    </citation>
    <scope>NUCLEOTIDE SEQUENCE [LARGE SCALE GENOMIC DNA]</scope>
    <source>
        <strain evidence="1">HYR1</strain>
    </source>
</reference>
<protein>
    <submittedName>
        <fullName evidence="1">Uncharacterized protein</fullName>
    </submittedName>
</protein>
<dbReference type="Proteomes" id="UP000276133">
    <property type="component" value="Unassembled WGS sequence"/>
</dbReference>
<dbReference type="EMBL" id="REGN01000480">
    <property type="protein sequence ID" value="RNA41598.1"/>
    <property type="molecule type" value="Genomic_DNA"/>
</dbReference>
<proteinExistence type="predicted"/>